<name>A0A0D2KUP7_HYPSF</name>
<proteinExistence type="predicted"/>
<reference evidence="3" key="1">
    <citation type="submission" date="2014-04" db="EMBL/GenBank/DDBJ databases">
        <title>Evolutionary Origins and Diversification of the Mycorrhizal Mutualists.</title>
        <authorList>
            <consortium name="DOE Joint Genome Institute"/>
            <consortium name="Mycorrhizal Genomics Consortium"/>
            <person name="Kohler A."/>
            <person name="Kuo A."/>
            <person name="Nagy L.G."/>
            <person name="Floudas D."/>
            <person name="Copeland A."/>
            <person name="Barry K.W."/>
            <person name="Cichocki N."/>
            <person name="Veneault-Fourrey C."/>
            <person name="LaButti K."/>
            <person name="Lindquist E.A."/>
            <person name="Lipzen A."/>
            <person name="Lundell T."/>
            <person name="Morin E."/>
            <person name="Murat C."/>
            <person name="Riley R."/>
            <person name="Ohm R."/>
            <person name="Sun H."/>
            <person name="Tunlid A."/>
            <person name="Henrissat B."/>
            <person name="Grigoriev I.V."/>
            <person name="Hibbett D.S."/>
            <person name="Martin F."/>
        </authorList>
    </citation>
    <scope>NUCLEOTIDE SEQUENCE [LARGE SCALE GENOMIC DNA]</scope>
    <source>
        <strain evidence="3">FD-334 SS-4</strain>
    </source>
</reference>
<dbReference type="Proteomes" id="UP000054270">
    <property type="component" value="Unassembled WGS sequence"/>
</dbReference>
<organism evidence="2 3">
    <name type="scientific">Hypholoma sublateritium (strain FD-334 SS-4)</name>
    <dbReference type="NCBI Taxonomy" id="945553"/>
    <lineage>
        <taxon>Eukaryota</taxon>
        <taxon>Fungi</taxon>
        <taxon>Dikarya</taxon>
        <taxon>Basidiomycota</taxon>
        <taxon>Agaricomycotina</taxon>
        <taxon>Agaricomycetes</taxon>
        <taxon>Agaricomycetidae</taxon>
        <taxon>Agaricales</taxon>
        <taxon>Agaricineae</taxon>
        <taxon>Strophariaceae</taxon>
        <taxon>Hypholoma</taxon>
    </lineage>
</organism>
<sequence length="64" mass="6620">MVGAVSARDRTAGGDGASSGLQSKIREIAAEVRPVDSNGFVTANATADIGDFCAYMDVKWSRAV</sequence>
<dbReference type="EMBL" id="KN817589">
    <property type="protein sequence ID" value="KJA18417.1"/>
    <property type="molecule type" value="Genomic_DNA"/>
</dbReference>
<evidence type="ECO:0000313" key="3">
    <source>
        <dbReference type="Proteomes" id="UP000054270"/>
    </source>
</evidence>
<evidence type="ECO:0000256" key="1">
    <source>
        <dbReference type="SAM" id="MobiDB-lite"/>
    </source>
</evidence>
<gene>
    <name evidence="2" type="ORF">HYPSUDRAFT_45269</name>
</gene>
<accession>A0A0D2KUP7</accession>
<dbReference type="AlphaFoldDB" id="A0A0D2KUP7"/>
<feature type="region of interest" description="Disordered" evidence="1">
    <location>
        <begin position="1"/>
        <end position="20"/>
    </location>
</feature>
<protein>
    <submittedName>
        <fullName evidence="2">Uncharacterized protein</fullName>
    </submittedName>
</protein>
<evidence type="ECO:0000313" key="2">
    <source>
        <dbReference type="EMBL" id="KJA18417.1"/>
    </source>
</evidence>
<keyword evidence="3" id="KW-1185">Reference proteome</keyword>